<dbReference type="EMBL" id="X87092">
    <property type="protein sequence ID" value="CAA60564.1"/>
    <property type="molecule type" value="Genomic_DNA"/>
</dbReference>
<evidence type="ECO:0000313" key="1">
    <source>
        <dbReference type="EMBL" id="CAA60564.1"/>
    </source>
</evidence>
<accession>O03900</accession>
<organism evidence="1">
    <name type="scientific">Salmonella phage MB78</name>
    <dbReference type="NCBI Taxonomy" id="52971"/>
    <lineage>
        <taxon>Viruses</taxon>
        <taxon>Duplodnaviria</taxon>
        <taxon>Heunggongvirae</taxon>
        <taxon>Uroviricota</taxon>
        <taxon>Caudoviricetes</taxon>
    </lineage>
</organism>
<gene>
    <name evidence="1" type="primary">p11.5</name>
</gene>
<proteinExistence type="predicted"/>
<sequence>MRPRPPPPKPKVKKMRRLSPVKLSNTLPALAALSVSFILNGCQSNDVPPRMLIPSPDMTLMQPPCKMALPSSDADEDLAIDVQNAECTRQLRLKVFRLQEYIRNILE</sequence>
<name>O03900_9CAUD</name>
<protein>
    <submittedName>
        <fullName evidence="1">p11.5 protein</fullName>
    </submittedName>
</protein>
<reference evidence="1" key="1">
    <citation type="journal article" date="1997" name="Virus Genes">
        <title>Identification of a strong promoter of bacteriophage MB78 that lacks consensus sequence around minus 35 region and interacts with phage specific factor.</title>
        <authorList>
            <person name="Zargar M.A."/>
            <person name="Pandey B."/>
            <person name="Sharma R."/>
            <person name="Chakravorty M."/>
        </authorList>
    </citation>
    <scope>NUCLEOTIDE SEQUENCE</scope>
</reference>